<dbReference type="OMA" id="STHEARN"/>
<sequence length="87" mass="9542">MSESFNQQDITYGIEKFSANDLTMLRNELLRSGVDSFQSAEIVASFLTGRGYGCSTHEARNAASKIEVYGCTAERIQAALELAARVM</sequence>
<dbReference type="RefSeq" id="WP_014267512.1">
    <property type="nucleotide sequence ID" value="NZ_JACHIO010000008.1"/>
</dbReference>
<evidence type="ECO:0000313" key="1">
    <source>
        <dbReference type="EMBL" id="MBB5063994.1"/>
    </source>
</evidence>
<organism evidence="1 2">
    <name type="scientific">Granulicella mallensis</name>
    <dbReference type="NCBI Taxonomy" id="940614"/>
    <lineage>
        <taxon>Bacteria</taxon>
        <taxon>Pseudomonadati</taxon>
        <taxon>Acidobacteriota</taxon>
        <taxon>Terriglobia</taxon>
        <taxon>Terriglobales</taxon>
        <taxon>Acidobacteriaceae</taxon>
        <taxon>Granulicella</taxon>
    </lineage>
</organism>
<name>A0A7W8E9V9_9BACT</name>
<dbReference type="AlphaFoldDB" id="A0A7W8E9V9"/>
<dbReference type="Proteomes" id="UP000584867">
    <property type="component" value="Unassembled WGS sequence"/>
</dbReference>
<accession>A0A7W8E9V9</accession>
<reference evidence="1 2" key="1">
    <citation type="submission" date="2020-08" db="EMBL/GenBank/DDBJ databases">
        <title>Genomic Encyclopedia of Type Strains, Phase IV (KMG-V): Genome sequencing to study the core and pangenomes of soil and plant-associated prokaryotes.</title>
        <authorList>
            <person name="Whitman W."/>
        </authorList>
    </citation>
    <scope>NUCLEOTIDE SEQUENCE [LARGE SCALE GENOMIC DNA]</scope>
    <source>
        <strain evidence="1 2">X5P3</strain>
    </source>
</reference>
<proteinExistence type="predicted"/>
<comment type="caution">
    <text evidence="1">The sequence shown here is derived from an EMBL/GenBank/DDBJ whole genome shotgun (WGS) entry which is preliminary data.</text>
</comment>
<protein>
    <submittedName>
        <fullName evidence="1">Uncharacterized protein</fullName>
    </submittedName>
</protein>
<evidence type="ECO:0000313" key="2">
    <source>
        <dbReference type="Proteomes" id="UP000584867"/>
    </source>
</evidence>
<dbReference type="EMBL" id="JACHIO010000008">
    <property type="protein sequence ID" value="MBB5063994.1"/>
    <property type="molecule type" value="Genomic_DNA"/>
</dbReference>
<gene>
    <name evidence="1" type="ORF">HDF15_002342</name>
</gene>